<feature type="compositionally biased region" description="Basic and acidic residues" evidence="1">
    <location>
        <begin position="158"/>
        <end position="167"/>
    </location>
</feature>
<evidence type="ECO:0000313" key="2">
    <source>
        <dbReference type="EMBL" id="GMN38625.1"/>
    </source>
</evidence>
<feature type="region of interest" description="Disordered" evidence="1">
    <location>
        <begin position="140"/>
        <end position="191"/>
    </location>
</feature>
<feature type="compositionally biased region" description="Gly residues" evidence="1">
    <location>
        <begin position="172"/>
        <end position="184"/>
    </location>
</feature>
<name>A0AA87ZTW4_FICCA</name>
<sequence>MQSTSSSASKPQQSLVKKPFKFKFALSSDIKRQDQNHPNPNLKAMATLQRFKLLATQCGVAQSPTRSPRTSPIVHLRRRRSTLRSMLLGRRTSAPPHPPLPRRRDSLPLSAAAEDRRLPDEVEEEKVLVKRNSLKELFGASSQSPPWEMEGGGGRRSFVKEKNENRESSGLVGAGLAGLRGGPGSPRPVWSGFRNRSLLRRAWRPVLVTIPE</sequence>
<protein>
    <submittedName>
        <fullName evidence="2">Uncharacterized protein</fullName>
    </submittedName>
</protein>
<gene>
    <name evidence="2" type="ORF">TIFTF001_007860</name>
</gene>
<accession>A0AA87ZTW4</accession>
<comment type="caution">
    <text evidence="2">The sequence shown here is derived from an EMBL/GenBank/DDBJ whole genome shotgun (WGS) entry which is preliminary data.</text>
</comment>
<dbReference type="PANTHER" id="PTHR34542:SF1">
    <property type="entry name" value="OS08G0359900 PROTEIN"/>
    <property type="match status" value="1"/>
</dbReference>
<feature type="region of interest" description="Disordered" evidence="1">
    <location>
        <begin position="85"/>
        <end position="118"/>
    </location>
</feature>
<evidence type="ECO:0000256" key="1">
    <source>
        <dbReference type="SAM" id="MobiDB-lite"/>
    </source>
</evidence>
<dbReference type="PANTHER" id="PTHR34542">
    <property type="entry name" value="OS08G0359900 PROTEIN"/>
    <property type="match status" value="1"/>
</dbReference>
<feature type="compositionally biased region" description="Low complexity" evidence="1">
    <location>
        <begin position="85"/>
        <end position="94"/>
    </location>
</feature>
<dbReference type="AlphaFoldDB" id="A0AA87ZTW4"/>
<organism evidence="2 3">
    <name type="scientific">Ficus carica</name>
    <name type="common">Common fig</name>
    <dbReference type="NCBI Taxonomy" id="3494"/>
    <lineage>
        <taxon>Eukaryota</taxon>
        <taxon>Viridiplantae</taxon>
        <taxon>Streptophyta</taxon>
        <taxon>Embryophyta</taxon>
        <taxon>Tracheophyta</taxon>
        <taxon>Spermatophyta</taxon>
        <taxon>Magnoliopsida</taxon>
        <taxon>eudicotyledons</taxon>
        <taxon>Gunneridae</taxon>
        <taxon>Pentapetalae</taxon>
        <taxon>rosids</taxon>
        <taxon>fabids</taxon>
        <taxon>Rosales</taxon>
        <taxon>Moraceae</taxon>
        <taxon>Ficeae</taxon>
        <taxon>Ficus</taxon>
    </lineage>
</organism>
<reference evidence="2" key="1">
    <citation type="submission" date="2023-07" db="EMBL/GenBank/DDBJ databases">
        <title>draft genome sequence of fig (Ficus carica).</title>
        <authorList>
            <person name="Takahashi T."/>
            <person name="Nishimura K."/>
        </authorList>
    </citation>
    <scope>NUCLEOTIDE SEQUENCE</scope>
</reference>
<evidence type="ECO:0000313" key="3">
    <source>
        <dbReference type="Proteomes" id="UP001187192"/>
    </source>
</evidence>
<keyword evidence="3" id="KW-1185">Reference proteome</keyword>
<dbReference type="EMBL" id="BTGU01000008">
    <property type="protein sequence ID" value="GMN38625.1"/>
    <property type="molecule type" value="Genomic_DNA"/>
</dbReference>
<dbReference type="Proteomes" id="UP001187192">
    <property type="component" value="Unassembled WGS sequence"/>
</dbReference>
<proteinExistence type="predicted"/>